<evidence type="ECO:0000313" key="2">
    <source>
        <dbReference type="EMBL" id="PWT26849.1"/>
    </source>
</evidence>
<dbReference type="EMBL" id="NXNG01000001">
    <property type="protein sequence ID" value="PWT26849.1"/>
    <property type="molecule type" value="Genomic_DNA"/>
</dbReference>
<dbReference type="PROSITE" id="PS51257">
    <property type="entry name" value="PROKAR_LIPOPROTEIN"/>
    <property type="match status" value="1"/>
</dbReference>
<accession>A0A317G082</accession>
<name>A0A317G082_BUTFI</name>
<dbReference type="RefSeq" id="WP_110072533.1">
    <property type="nucleotide sequence ID" value="NZ_CM009896.1"/>
</dbReference>
<feature type="region of interest" description="Disordered" evidence="1">
    <location>
        <begin position="43"/>
        <end position="64"/>
    </location>
</feature>
<evidence type="ECO:0000313" key="3">
    <source>
        <dbReference type="Proteomes" id="UP000245488"/>
    </source>
</evidence>
<proteinExistence type="predicted"/>
<protein>
    <submittedName>
        <fullName evidence="2">Uncharacterized protein</fullName>
    </submittedName>
</protein>
<reference evidence="2 3" key="1">
    <citation type="submission" date="2017-09" db="EMBL/GenBank/DDBJ databases">
        <title>High-quality draft genome sequence of Butyrivibrio fibrisolvens INBov1, isolated from cow rumen.</title>
        <authorList>
            <person name="Rodriguez Hernaez J."/>
            <person name="Rivarola M."/>
            <person name="Paniego N."/>
            <person name="Cravero S."/>
            <person name="Ceron Cucchi M."/>
            <person name="Martinez M.C."/>
        </authorList>
    </citation>
    <scope>NUCLEOTIDE SEQUENCE [LARGE SCALE GENOMIC DNA]</scope>
    <source>
        <strain evidence="2 3">INBov1</strain>
    </source>
</reference>
<gene>
    <name evidence="2" type="ORF">CPT75_06885</name>
</gene>
<dbReference type="Proteomes" id="UP000245488">
    <property type="component" value="Chromosome"/>
</dbReference>
<comment type="caution">
    <text evidence="2">The sequence shown here is derived from an EMBL/GenBank/DDBJ whole genome shotgun (WGS) entry which is preliminary data.</text>
</comment>
<sequence>MYKSMNNKKLLISFFIMILVLTGCTDKKAPVEVDDAISAASGQASSDSFNSADYEEDDNMAGPKEGTSAYELDWIEIAYNGISLYIPSEWELVDYEDADMVRYQDTQSPDCIVLAYYNDPDISKEQREDAVLFGNALIDRGYMRQGTKKGVPAVNGSNIVFKAIGTLYIEEDPYQALMYYYPVGDYGIVEALFMHANDVDNKSDRSCLEMAISTMEVDDESVPEDSKDLGIQDLGTLPVTLLDNDEMTLTVTGVVEDRLTVSIANKTDEELYLSLDAMSVNGYDVDGTWIYDLNGNEFDSSLYTVDAGSEDEIYLTASDLDTYNIKELGRVGIVFYYYGSDYKTRFRSDYLLLDMADDYEQEDYMSYEPSDDVVYQDDKIMITYEGVMDNTACFMVQNLSNERFDVSGSKISIDGEYQDNMSSATVYPGNMRMMAIDDVEVESGMTMMISFSIKDSNGSRYSTDTYSVDL</sequence>
<evidence type="ECO:0000256" key="1">
    <source>
        <dbReference type="SAM" id="MobiDB-lite"/>
    </source>
</evidence>
<organism evidence="2 3">
    <name type="scientific">Butyrivibrio fibrisolvens</name>
    <dbReference type="NCBI Taxonomy" id="831"/>
    <lineage>
        <taxon>Bacteria</taxon>
        <taxon>Bacillati</taxon>
        <taxon>Bacillota</taxon>
        <taxon>Clostridia</taxon>
        <taxon>Lachnospirales</taxon>
        <taxon>Lachnospiraceae</taxon>
        <taxon>Butyrivibrio</taxon>
    </lineage>
</organism>
<keyword evidence="3" id="KW-1185">Reference proteome</keyword>
<dbReference type="AlphaFoldDB" id="A0A317G082"/>